<evidence type="ECO:0000256" key="1">
    <source>
        <dbReference type="SAM" id="Phobius"/>
    </source>
</evidence>
<dbReference type="STRING" id="1423788.FC78_GL001476"/>
<reference evidence="2 3" key="1">
    <citation type="journal article" date="2015" name="Genome Announc.">
        <title>Expanding the biotechnology potential of lactobacilli through comparative genomics of 213 strains and associated genera.</title>
        <authorList>
            <person name="Sun Z."/>
            <person name="Harris H.M."/>
            <person name="McCann A."/>
            <person name="Guo C."/>
            <person name="Argimon S."/>
            <person name="Zhang W."/>
            <person name="Yang X."/>
            <person name="Jeffery I.B."/>
            <person name="Cooney J.C."/>
            <person name="Kagawa T.F."/>
            <person name="Liu W."/>
            <person name="Song Y."/>
            <person name="Salvetti E."/>
            <person name="Wrobel A."/>
            <person name="Rasinkangas P."/>
            <person name="Parkhill J."/>
            <person name="Rea M.C."/>
            <person name="O'Sullivan O."/>
            <person name="Ritari J."/>
            <person name="Douillard F.P."/>
            <person name="Paul Ross R."/>
            <person name="Yang R."/>
            <person name="Briner A.E."/>
            <person name="Felis G.E."/>
            <person name="de Vos W.M."/>
            <person name="Barrangou R."/>
            <person name="Klaenhammer T.R."/>
            <person name="Caufield P.W."/>
            <person name="Cui Y."/>
            <person name="Zhang H."/>
            <person name="O'Toole P.W."/>
        </authorList>
    </citation>
    <scope>NUCLEOTIDE SEQUENCE [LARGE SCALE GENOMIC DNA]</scope>
    <source>
        <strain evidence="2 3">DSM 19674</strain>
    </source>
</reference>
<dbReference type="EMBL" id="AZDY01000036">
    <property type="protein sequence ID" value="KRK83519.1"/>
    <property type="molecule type" value="Genomic_DNA"/>
</dbReference>
<organism evidence="2 3">
    <name type="scientific">Companilactobacillus bobalius DSM 19674</name>
    <dbReference type="NCBI Taxonomy" id="1423788"/>
    <lineage>
        <taxon>Bacteria</taxon>
        <taxon>Bacillati</taxon>
        <taxon>Bacillota</taxon>
        <taxon>Bacilli</taxon>
        <taxon>Lactobacillales</taxon>
        <taxon>Lactobacillaceae</taxon>
        <taxon>Companilactobacillus</taxon>
        <taxon>Companilactobacillus bobalius</taxon>
    </lineage>
</organism>
<dbReference type="PATRIC" id="fig|1423788.3.peg.1522"/>
<accession>A0A0R1KJL4</accession>
<keyword evidence="1" id="KW-0472">Membrane</keyword>
<keyword evidence="3" id="KW-1185">Reference proteome</keyword>
<dbReference type="OrthoDB" id="2298693at2"/>
<protein>
    <recommendedName>
        <fullName evidence="4">Transposase</fullName>
    </recommendedName>
</protein>
<feature type="transmembrane region" description="Helical" evidence="1">
    <location>
        <begin position="27"/>
        <end position="48"/>
    </location>
</feature>
<dbReference type="RefSeq" id="WP_056951706.1">
    <property type="nucleotide sequence ID" value="NZ_AZDY01000036.1"/>
</dbReference>
<gene>
    <name evidence="2" type="ORF">FC78_GL001476</name>
</gene>
<evidence type="ECO:0008006" key="4">
    <source>
        <dbReference type="Google" id="ProtNLM"/>
    </source>
</evidence>
<proteinExistence type="predicted"/>
<dbReference type="AlphaFoldDB" id="A0A0R1KJL4"/>
<keyword evidence="1" id="KW-1133">Transmembrane helix</keyword>
<evidence type="ECO:0000313" key="3">
    <source>
        <dbReference type="Proteomes" id="UP000051515"/>
    </source>
</evidence>
<name>A0A0R1KJL4_9LACO</name>
<dbReference type="Proteomes" id="UP000051515">
    <property type="component" value="Unassembled WGS sequence"/>
</dbReference>
<dbReference type="PROSITE" id="PS51257">
    <property type="entry name" value="PROKAR_LIPOPROTEIN"/>
    <property type="match status" value="1"/>
</dbReference>
<comment type="caution">
    <text evidence="2">The sequence shown here is derived from an EMBL/GenBank/DDBJ whole genome shotgun (WGS) entry which is preliminary data.</text>
</comment>
<evidence type="ECO:0000313" key="2">
    <source>
        <dbReference type="EMBL" id="KRK83519.1"/>
    </source>
</evidence>
<sequence length="81" mass="9661">MLLPKDVQEEINHYNEESFQLLHDNPWLIPAILGCMTLPAAVCIHGFWKNRQLKKQLKIEREKTRQLNLQNKHTHLLSRHL</sequence>
<keyword evidence="1" id="KW-0812">Transmembrane</keyword>